<evidence type="ECO:0000259" key="3">
    <source>
        <dbReference type="Pfam" id="PF10620"/>
    </source>
</evidence>
<evidence type="ECO:0000313" key="5">
    <source>
        <dbReference type="EMBL" id="MBB6450783.1"/>
    </source>
</evidence>
<dbReference type="EC" id="2.7.7.66" evidence="5"/>
<dbReference type="Pfam" id="PF10620">
    <property type="entry name" value="MdcG"/>
    <property type="match status" value="1"/>
</dbReference>
<evidence type="ECO:0000256" key="2">
    <source>
        <dbReference type="ARBA" id="ARBA00022695"/>
    </source>
</evidence>
<keyword evidence="1 5" id="KW-0808">Transferase</keyword>
<keyword evidence="6" id="KW-1185">Reference proteome</keyword>
<keyword evidence="2 5" id="KW-0548">Nucleotidyltransferase</keyword>
<accession>A0A841Q009</accession>
<protein>
    <submittedName>
        <fullName evidence="5">Phosphoribosyl-dephospho-CoA transferase</fullName>
        <ecNumber evidence="5">2.7.7.66</ecNumber>
    </submittedName>
</protein>
<evidence type="ECO:0000256" key="1">
    <source>
        <dbReference type="ARBA" id="ARBA00022679"/>
    </source>
</evidence>
<comment type="caution">
    <text evidence="5">The sequence shown here is derived from an EMBL/GenBank/DDBJ whole genome shotgun (WGS) entry which is preliminary data.</text>
</comment>
<dbReference type="InterPro" id="IPR048903">
    <property type="entry name" value="MdcG_N"/>
</dbReference>
<sequence length="203" mass="22931">MIKEPNNLLIISSWKDLQTSENEYIPQWVKDSLAVAPIVVVRRAKTFKENIPVGVRGFYRSQRFAAYISPNSVKACYQPNDVLEFGSKSLHLPQAKKILRELGLLFNDDMEWGPAGSAGYEMVSGEEVMTRRSDFDIVITPHKTLGVNEARILVQQLDSFPMYVDAQVMISQGAFSLREWARGEGVLLKTADGPRLVEDPWNE</sequence>
<dbReference type="InterPro" id="IPR049180">
    <property type="entry name" value="MdcG_C"/>
</dbReference>
<dbReference type="AlphaFoldDB" id="A0A841Q009"/>
<reference evidence="5 6" key="1">
    <citation type="submission" date="2020-08" db="EMBL/GenBank/DDBJ databases">
        <title>Genomic Encyclopedia of Type Strains, Phase IV (KMG-IV): sequencing the most valuable type-strain genomes for metagenomic binning, comparative biology and taxonomic classification.</title>
        <authorList>
            <person name="Goeker M."/>
        </authorList>
    </citation>
    <scope>NUCLEOTIDE SEQUENCE [LARGE SCALE GENOMIC DNA]</scope>
    <source>
        <strain evidence="5 6">DSM 21769</strain>
    </source>
</reference>
<dbReference type="Pfam" id="PF20866">
    <property type="entry name" value="MdcG_N"/>
    <property type="match status" value="1"/>
</dbReference>
<dbReference type="NCBIfam" id="NF002332">
    <property type="entry name" value="PRK01293.1"/>
    <property type="match status" value="1"/>
</dbReference>
<feature type="domain" description="Phosphoribosyl-dephospho-CoA transferase MdcG N-terminal" evidence="4">
    <location>
        <begin position="18"/>
        <end position="79"/>
    </location>
</feature>
<feature type="domain" description="Phosphoribosyl-dephospho-CoA transferase MdcG C-terminal" evidence="3">
    <location>
        <begin position="93"/>
        <end position="200"/>
    </location>
</feature>
<dbReference type="InterPro" id="IPR017557">
    <property type="entry name" value="Holo-ACP_synthase"/>
</dbReference>
<proteinExistence type="predicted"/>
<evidence type="ECO:0000259" key="4">
    <source>
        <dbReference type="Pfam" id="PF20866"/>
    </source>
</evidence>
<name>A0A841Q009_9BACL</name>
<dbReference type="GO" id="GO:0016779">
    <property type="term" value="F:nucleotidyltransferase activity"/>
    <property type="evidence" value="ECO:0007669"/>
    <property type="project" value="UniProtKB-KW"/>
</dbReference>
<dbReference type="RefSeq" id="WP_184404848.1">
    <property type="nucleotide sequence ID" value="NZ_JACHHJ010000004.1"/>
</dbReference>
<organism evidence="5 6">
    <name type="scientific">Geomicrobium halophilum</name>
    <dbReference type="NCBI Taxonomy" id="549000"/>
    <lineage>
        <taxon>Bacteria</taxon>
        <taxon>Bacillati</taxon>
        <taxon>Bacillota</taxon>
        <taxon>Bacilli</taxon>
        <taxon>Bacillales</taxon>
        <taxon>Geomicrobium</taxon>
    </lineage>
</organism>
<dbReference type="NCBIfam" id="TIGR03135">
    <property type="entry name" value="malonate_mdcG"/>
    <property type="match status" value="1"/>
</dbReference>
<gene>
    <name evidence="5" type="ORF">HNR44_002773</name>
</gene>
<dbReference type="Proteomes" id="UP000568839">
    <property type="component" value="Unassembled WGS sequence"/>
</dbReference>
<dbReference type="EMBL" id="JACHHJ010000004">
    <property type="protein sequence ID" value="MBB6450783.1"/>
    <property type="molecule type" value="Genomic_DNA"/>
</dbReference>
<evidence type="ECO:0000313" key="6">
    <source>
        <dbReference type="Proteomes" id="UP000568839"/>
    </source>
</evidence>